<evidence type="ECO:0000313" key="1">
    <source>
        <dbReference type="EMBL" id="MED6163778.1"/>
    </source>
</evidence>
<reference evidence="1 2" key="1">
    <citation type="journal article" date="2023" name="Plants (Basel)">
        <title>Bridging the Gap: Combining Genomics and Transcriptomics Approaches to Understand Stylosanthes scabra, an Orphan Legume from the Brazilian Caatinga.</title>
        <authorList>
            <person name="Ferreira-Neto J.R.C."/>
            <person name="da Silva M.D."/>
            <person name="Binneck E."/>
            <person name="de Melo N.F."/>
            <person name="da Silva R.H."/>
            <person name="de Melo A.L.T.M."/>
            <person name="Pandolfi V."/>
            <person name="Bustamante F.O."/>
            <person name="Brasileiro-Vidal A.C."/>
            <person name="Benko-Iseppon A.M."/>
        </authorList>
    </citation>
    <scope>NUCLEOTIDE SEQUENCE [LARGE SCALE GENOMIC DNA]</scope>
    <source>
        <tissue evidence="1">Leaves</tissue>
    </source>
</reference>
<organism evidence="1 2">
    <name type="scientific">Stylosanthes scabra</name>
    <dbReference type="NCBI Taxonomy" id="79078"/>
    <lineage>
        <taxon>Eukaryota</taxon>
        <taxon>Viridiplantae</taxon>
        <taxon>Streptophyta</taxon>
        <taxon>Embryophyta</taxon>
        <taxon>Tracheophyta</taxon>
        <taxon>Spermatophyta</taxon>
        <taxon>Magnoliopsida</taxon>
        <taxon>eudicotyledons</taxon>
        <taxon>Gunneridae</taxon>
        <taxon>Pentapetalae</taxon>
        <taxon>rosids</taxon>
        <taxon>fabids</taxon>
        <taxon>Fabales</taxon>
        <taxon>Fabaceae</taxon>
        <taxon>Papilionoideae</taxon>
        <taxon>50 kb inversion clade</taxon>
        <taxon>dalbergioids sensu lato</taxon>
        <taxon>Dalbergieae</taxon>
        <taxon>Pterocarpus clade</taxon>
        <taxon>Stylosanthes</taxon>
    </lineage>
</organism>
<keyword evidence="2" id="KW-1185">Reference proteome</keyword>
<evidence type="ECO:0000313" key="2">
    <source>
        <dbReference type="Proteomes" id="UP001341840"/>
    </source>
</evidence>
<accession>A0ABU6UUX6</accession>
<proteinExistence type="predicted"/>
<name>A0ABU6UUX6_9FABA</name>
<dbReference type="EMBL" id="JASCZI010122142">
    <property type="protein sequence ID" value="MED6163778.1"/>
    <property type="molecule type" value="Genomic_DNA"/>
</dbReference>
<sequence length="150" mass="17263">MLFPNLFHLVHNNGVPRVCFATKQDHLSLGLCRFRVESTKVHSHHLCCFLNPFRLVHNSGVPRVCFATKQDHPSLGLCRACFDRPKVNLSQLLPIGIDSSERVFTYFLFGIAKNRICNAENRFCRYMFDFLRFCGGVNRFIGKLESIPKT</sequence>
<dbReference type="Proteomes" id="UP001341840">
    <property type="component" value="Unassembled WGS sequence"/>
</dbReference>
<gene>
    <name evidence="1" type="ORF">PIB30_083318</name>
</gene>
<comment type="caution">
    <text evidence="1">The sequence shown here is derived from an EMBL/GenBank/DDBJ whole genome shotgun (WGS) entry which is preliminary data.</text>
</comment>
<protein>
    <submittedName>
        <fullName evidence="1">Uncharacterized protein</fullName>
    </submittedName>
</protein>